<gene>
    <name evidence="4" type="primary">rodZ_8</name>
    <name evidence="4" type="ORF">GALL_340770</name>
</gene>
<evidence type="ECO:0000259" key="3">
    <source>
        <dbReference type="Pfam" id="PF13464"/>
    </source>
</evidence>
<proteinExistence type="predicted"/>
<feature type="region of interest" description="Disordered" evidence="1">
    <location>
        <begin position="1"/>
        <end position="29"/>
    </location>
</feature>
<dbReference type="Gene3D" id="1.10.260.40">
    <property type="entry name" value="lambda repressor-like DNA-binding domains"/>
    <property type="match status" value="1"/>
</dbReference>
<keyword evidence="2" id="KW-0472">Membrane</keyword>
<keyword evidence="2" id="KW-0812">Transmembrane</keyword>
<feature type="domain" description="Cytoskeleton protein RodZ-like C-terminal" evidence="3">
    <location>
        <begin position="214"/>
        <end position="285"/>
    </location>
</feature>
<feature type="transmembrane region" description="Helical" evidence="2">
    <location>
        <begin position="119"/>
        <end position="136"/>
    </location>
</feature>
<protein>
    <submittedName>
        <fullName evidence="4">Cytoskeleton protein RodZ</fullName>
    </submittedName>
</protein>
<evidence type="ECO:0000256" key="1">
    <source>
        <dbReference type="SAM" id="MobiDB-lite"/>
    </source>
</evidence>
<dbReference type="Pfam" id="PF13464">
    <property type="entry name" value="RodZ_C"/>
    <property type="match status" value="1"/>
</dbReference>
<organism evidence="4">
    <name type="scientific">mine drainage metagenome</name>
    <dbReference type="NCBI Taxonomy" id="410659"/>
    <lineage>
        <taxon>unclassified sequences</taxon>
        <taxon>metagenomes</taxon>
        <taxon>ecological metagenomes</taxon>
    </lineage>
</organism>
<dbReference type="PANTHER" id="PTHR34475">
    <property type="match status" value="1"/>
</dbReference>
<reference evidence="4" key="1">
    <citation type="submission" date="2016-10" db="EMBL/GenBank/DDBJ databases">
        <title>Sequence of Gallionella enrichment culture.</title>
        <authorList>
            <person name="Poehlein A."/>
            <person name="Muehling M."/>
            <person name="Daniel R."/>
        </authorList>
    </citation>
    <scope>NUCLEOTIDE SEQUENCE</scope>
</reference>
<dbReference type="InterPro" id="IPR025194">
    <property type="entry name" value="RodZ-like_C"/>
</dbReference>
<feature type="transmembrane region" description="Helical" evidence="2">
    <location>
        <begin position="88"/>
        <end position="107"/>
    </location>
</feature>
<feature type="region of interest" description="Disordered" evidence="1">
    <location>
        <begin position="144"/>
        <end position="165"/>
    </location>
</feature>
<name>A0A1J5QWC6_9ZZZZ</name>
<dbReference type="GO" id="GO:0003677">
    <property type="term" value="F:DNA binding"/>
    <property type="evidence" value="ECO:0007669"/>
    <property type="project" value="InterPro"/>
</dbReference>
<evidence type="ECO:0000313" key="4">
    <source>
        <dbReference type="EMBL" id="OIQ84108.1"/>
    </source>
</evidence>
<dbReference type="PANTHER" id="PTHR34475:SF1">
    <property type="entry name" value="CYTOSKELETON PROTEIN RODZ"/>
    <property type="match status" value="1"/>
</dbReference>
<accession>A0A1J5QWC6</accession>
<dbReference type="InterPro" id="IPR010982">
    <property type="entry name" value="Lambda_DNA-bd_dom_sf"/>
</dbReference>
<sequence>MTEPAAQQPSASPADAVSSDAQQRAGAALRLAREAAGRSSAELATQLKVARDKIDALEAGDWVPLHNASYARALLRAAAKALHADADAIVGLLPPMIGALPAAVTMVPSAVSSRPRRPWLIATLLLLAAAAVIVLIPRRQPRHEAPASARAPLATTPRTLPPAEPKVASAVVPRVASGVALPAEPARPLAGTPRASVPAPLGLPSASASSPLLLQADAPSWVEVRDAQGHTVFQGTVAAGGSRSLQVGAAQLPLRLTVGNAAHTRVVFRERPVPIASAPGNVVHLNLP</sequence>
<dbReference type="EMBL" id="MLJW01000645">
    <property type="protein sequence ID" value="OIQ84108.1"/>
    <property type="molecule type" value="Genomic_DNA"/>
</dbReference>
<feature type="compositionally biased region" description="Low complexity" evidence="1">
    <location>
        <begin position="146"/>
        <end position="158"/>
    </location>
</feature>
<comment type="caution">
    <text evidence="4">The sequence shown here is derived from an EMBL/GenBank/DDBJ whole genome shotgun (WGS) entry which is preliminary data.</text>
</comment>
<keyword evidence="2" id="KW-1133">Transmembrane helix</keyword>
<dbReference type="Pfam" id="PF13413">
    <property type="entry name" value="HTH_25"/>
    <property type="match status" value="1"/>
</dbReference>
<dbReference type="AlphaFoldDB" id="A0A1J5QWC6"/>
<evidence type="ECO:0000256" key="2">
    <source>
        <dbReference type="SAM" id="Phobius"/>
    </source>
</evidence>
<dbReference type="InterPro" id="IPR050400">
    <property type="entry name" value="Bact_Cytoskel_RodZ"/>
</dbReference>